<name>A0A8T0IGP1_CERPU</name>
<gene>
    <name evidence="2" type="ORF">KC19_3G094500</name>
</gene>
<sequence length="491" mass="54667">MGRDKHVLFVTFFLQAHFRGMYRYAVSLAKRGVKITFVALAREIALLRNFEELRTLDFNLVSYHDYGENNFETPSEVPVVDVLEFLATGRLRFQPVLDKLVARQKAGLAGPTCVFGDRTLIWAKDAAKELGIPFVQFWTCGAGYMRALQAQVSLYADGTLKIRRGAGGCPYLEPFEGHVHVAGLPPLEHRDIRKPFQLDFKNACVRNDIEIGTIVNMADAVIVNSFYEFEAPQIDAIRQTWLDRCTTESKIPKMFLVGPLSAHVSTVVEDRSLVDRSSGVDALQWLDRRSPLSVVYICMGTVVRLTRSKVEELAAALEASEQSFLWIVSRGVKDLIPLGFEARTRENGLVVNGWVPQLRILQHSAIGGLVTHCGWNSVLESIMSGVPMAAWPQMLTDQYYYCRHIVDVLKVAVEVLQPETLSSAAEKAAVTSLTFPKRYVTLEQAVRILLSEEGNALRARAQKLKKKAEAAVADGGASSNAMNDVFEFIPS</sequence>
<dbReference type="Gene3D" id="3.40.50.2000">
    <property type="entry name" value="Glycogen Phosphorylase B"/>
    <property type="match status" value="2"/>
</dbReference>
<comment type="caution">
    <text evidence="2">The sequence shown here is derived from an EMBL/GenBank/DDBJ whole genome shotgun (WGS) entry which is preliminary data.</text>
</comment>
<evidence type="ECO:0008006" key="4">
    <source>
        <dbReference type="Google" id="ProtNLM"/>
    </source>
</evidence>
<evidence type="ECO:0000256" key="1">
    <source>
        <dbReference type="ARBA" id="ARBA00022679"/>
    </source>
</evidence>
<dbReference type="AlphaFoldDB" id="A0A8T0IGP1"/>
<dbReference type="FunFam" id="3.40.50.2000:FF:000060">
    <property type="entry name" value="Glycosyltransferase"/>
    <property type="match status" value="1"/>
</dbReference>
<accession>A0A8T0IGP1</accession>
<evidence type="ECO:0000313" key="3">
    <source>
        <dbReference type="Proteomes" id="UP000822688"/>
    </source>
</evidence>
<dbReference type="InterPro" id="IPR002213">
    <property type="entry name" value="UDP_glucos_trans"/>
</dbReference>
<dbReference type="CDD" id="cd03784">
    <property type="entry name" value="GT1_Gtf-like"/>
    <property type="match status" value="1"/>
</dbReference>
<dbReference type="Pfam" id="PF00201">
    <property type="entry name" value="UDPGT"/>
    <property type="match status" value="1"/>
</dbReference>
<keyword evidence="3" id="KW-1185">Reference proteome</keyword>
<organism evidence="2 3">
    <name type="scientific">Ceratodon purpureus</name>
    <name type="common">Fire moss</name>
    <name type="synonym">Dicranum purpureum</name>
    <dbReference type="NCBI Taxonomy" id="3225"/>
    <lineage>
        <taxon>Eukaryota</taxon>
        <taxon>Viridiplantae</taxon>
        <taxon>Streptophyta</taxon>
        <taxon>Embryophyta</taxon>
        <taxon>Bryophyta</taxon>
        <taxon>Bryophytina</taxon>
        <taxon>Bryopsida</taxon>
        <taxon>Dicranidae</taxon>
        <taxon>Pseudoditrichales</taxon>
        <taxon>Ditrichaceae</taxon>
        <taxon>Ceratodon</taxon>
    </lineage>
</organism>
<dbReference type="GO" id="GO:0008194">
    <property type="term" value="F:UDP-glycosyltransferase activity"/>
    <property type="evidence" value="ECO:0007669"/>
    <property type="project" value="InterPro"/>
</dbReference>
<dbReference type="EMBL" id="CM026423">
    <property type="protein sequence ID" value="KAG0582900.1"/>
    <property type="molecule type" value="Genomic_DNA"/>
</dbReference>
<dbReference type="Proteomes" id="UP000822688">
    <property type="component" value="Chromosome 3"/>
</dbReference>
<proteinExistence type="predicted"/>
<keyword evidence="1" id="KW-0808">Transferase</keyword>
<dbReference type="PANTHER" id="PTHR48045:SF31">
    <property type="entry name" value="UDP-GLYCOSYLTRANSFERASE 76B1-LIKE"/>
    <property type="match status" value="1"/>
</dbReference>
<protein>
    <recommendedName>
        <fullName evidence="4">Glycosyltransferase</fullName>
    </recommendedName>
</protein>
<dbReference type="PANTHER" id="PTHR48045">
    <property type="entry name" value="UDP-GLYCOSYLTRANSFERASE 72B1"/>
    <property type="match status" value="1"/>
</dbReference>
<evidence type="ECO:0000313" key="2">
    <source>
        <dbReference type="EMBL" id="KAG0582900.1"/>
    </source>
</evidence>
<dbReference type="SUPFAM" id="SSF53756">
    <property type="entry name" value="UDP-Glycosyltransferase/glycogen phosphorylase"/>
    <property type="match status" value="1"/>
</dbReference>
<reference evidence="2" key="1">
    <citation type="submission" date="2020-06" db="EMBL/GenBank/DDBJ databases">
        <title>WGS assembly of Ceratodon purpureus strain R40.</title>
        <authorList>
            <person name="Carey S.B."/>
            <person name="Jenkins J."/>
            <person name="Shu S."/>
            <person name="Lovell J.T."/>
            <person name="Sreedasyam A."/>
            <person name="Maumus F."/>
            <person name="Tiley G.P."/>
            <person name="Fernandez-Pozo N."/>
            <person name="Barry K."/>
            <person name="Chen C."/>
            <person name="Wang M."/>
            <person name="Lipzen A."/>
            <person name="Daum C."/>
            <person name="Saski C.A."/>
            <person name="Payton A.C."/>
            <person name="Mcbreen J.C."/>
            <person name="Conrad R.E."/>
            <person name="Kollar L.M."/>
            <person name="Olsson S."/>
            <person name="Huttunen S."/>
            <person name="Landis J.B."/>
            <person name="Wickett N.J."/>
            <person name="Johnson M.G."/>
            <person name="Rensing S.A."/>
            <person name="Grimwood J."/>
            <person name="Schmutz J."/>
            <person name="Mcdaniel S.F."/>
        </authorList>
    </citation>
    <scope>NUCLEOTIDE SEQUENCE</scope>
    <source>
        <strain evidence="2">R40</strain>
    </source>
</reference>